<reference evidence="1 2" key="1">
    <citation type="submission" date="2020-04" db="EMBL/GenBank/DDBJ databases">
        <title>Rhodospirillaceae bacterium KN72 isolated from deep sea.</title>
        <authorList>
            <person name="Zhang D.-C."/>
        </authorList>
    </citation>
    <scope>NUCLEOTIDE SEQUENCE [LARGE SCALE GENOMIC DNA]</scope>
    <source>
        <strain evidence="1 2">KN72</strain>
    </source>
</reference>
<organism evidence="1 2">
    <name type="scientific">Pacificispira spongiicola</name>
    <dbReference type="NCBI Taxonomy" id="2729598"/>
    <lineage>
        <taxon>Bacteria</taxon>
        <taxon>Pseudomonadati</taxon>
        <taxon>Pseudomonadota</taxon>
        <taxon>Alphaproteobacteria</taxon>
        <taxon>Rhodospirillales</taxon>
        <taxon>Rhodospirillaceae</taxon>
        <taxon>Pacificispira</taxon>
    </lineage>
</organism>
<dbReference type="SUPFAM" id="SSF53850">
    <property type="entry name" value="Periplasmic binding protein-like II"/>
    <property type="match status" value="1"/>
</dbReference>
<dbReference type="AlphaFoldDB" id="A0A7Y0DXM2"/>
<dbReference type="Proteomes" id="UP000539372">
    <property type="component" value="Unassembled WGS sequence"/>
</dbReference>
<name>A0A7Y0DXM2_9PROT</name>
<dbReference type="EMBL" id="JABBNT010000001">
    <property type="protein sequence ID" value="NMM43480.1"/>
    <property type="molecule type" value="Genomic_DNA"/>
</dbReference>
<protein>
    <submittedName>
        <fullName evidence="1">Transporter substrate-binding domain-containing protein</fullName>
    </submittedName>
</protein>
<proteinExistence type="predicted"/>
<dbReference type="RefSeq" id="WP_169623754.1">
    <property type="nucleotide sequence ID" value="NZ_JABBNT010000001.1"/>
</dbReference>
<keyword evidence="2" id="KW-1185">Reference proteome</keyword>
<evidence type="ECO:0000313" key="2">
    <source>
        <dbReference type="Proteomes" id="UP000539372"/>
    </source>
</evidence>
<dbReference type="Gene3D" id="3.40.190.10">
    <property type="entry name" value="Periplasmic binding protein-like II"/>
    <property type="match status" value="2"/>
</dbReference>
<evidence type="ECO:0000313" key="1">
    <source>
        <dbReference type="EMBL" id="NMM43480.1"/>
    </source>
</evidence>
<comment type="caution">
    <text evidence="1">The sequence shown here is derived from an EMBL/GenBank/DDBJ whole genome shotgun (WGS) entry which is preliminary data.</text>
</comment>
<accession>A0A7Y0DXM2</accession>
<sequence>MFEELERRFLSAMRDAYICVISVKLPQERAHRMLISGEIDGHIARTAEYESRVKDVAVRVPTPFVVGQGKLISSRDDWKDVTTVGVVLGFQWQQDALQKFASRFGEGVTIFTPTKSSSLLRMFVARRVDAIFVTNLEYRDLIAQYPNHQIPISESLSLGGYTYLRRDMEKFIGSIDAAIRQYQRKSNREAKVDGAQN</sequence>
<gene>
    <name evidence="1" type="ORF">HH303_03250</name>
</gene>